<proteinExistence type="predicted"/>
<name>A0A0E9UN55_ANGAN</name>
<accession>A0A0E9UN55</accession>
<dbReference type="AlphaFoldDB" id="A0A0E9UN55"/>
<reference evidence="1" key="2">
    <citation type="journal article" date="2015" name="Fish Shellfish Immunol.">
        <title>Early steps in the European eel (Anguilla anguilla)-Vibrio vulnificus interaction in the gills: Role of the RtxA13 toxin.</title>
        <authorList>
            <person name="Callol A."/>
            <person name="Pajuelo D."/>
            <person name="Ebbesson L."/>
            <person name="Teles M."/>
            <person name="MacKenzie S."/>
            <person name="Amaro C."/>
        </authorList>
    </citation>
    <scope>NUCLEOTIDE SEQUENCE</scope>
</reference>
<sequence length="31" mass="3747">MRPCFRLYTELLEANLSKVLILISRHYCSYL</sequence>
<evidence type="ECO:0000313" key="1">
    <source>
        <dbReference type="EMBL" id="JAH67269.1"/>
    </source>
</evidence>
<protein>
    <submittedName>
        <fullName evidence="1">Uncharacterized protein</fullName>
    </submittedName>
</protein>
<reference evidence="1" key="1">
    <citation type="submission" date="2014-11" db="EMBL/GenBank/DDBJ databases">
        <authorList>
            <person name="Amaro Gonzalez C."/>
        </authorList>
    </citation>
    <scope>NUCLEOTIDE SEQUENCE</scope>
</reference>
<organism evidence="1">
    <name type="scientific">Anguilla anguilla</name>
    <name type="common">European freshwater eel</name>
    <name type="synonym">Muraena anguilla</name>
    <dbReference type="NCBI Taxonomy" id="7936"/>
    <lineage>
        <taxon>Eukaryota</taxon>
        <taxon>Metazoa</taxon>
        <taxon>Chordata</taxon>
        <taxon>Craniata</taxon>
        <taxon>Vertebrata</taxon>
        <taxon>Euteleostomi</taxon>
        <taxon>Actinopterygii</taxon>
        <taxon>Neopterygii</taxon>
        <taxon>Teleostei</taxon>
        <taxon>Anguilliformes</taxon>
        <taxon>Anguillidae</taxon>
        <taxon>Anguilla</taxon>
    </lineage>
</organism>
<dbReference type="EMBL" id="GBXM01041308">
    <property type="protein sequence ID" value="JAH67269.1"/>
    <property type="molecule type" value="Transcribed_RNA"/>
</dbReference>